<organism evidence="11 12">
    <name type="scientific">Papaver atlanticum</name>
    <dbReference type="NCBI Taxonomy" id="357466"/>
    <lineage>
        <taxon>Eukaryota</taxon>
        <taxon>Viridiplantae</taxon>
        <taxon>Streptophyta</taxon>
        <taxon>Embryophyta</taxon>
        <taxon>Tracheophyta</taxon>
        <taxon>Spermatophyta</taxon>
        <taxon>Magnoliopsida</taxon>
        <taxon>Ranunculales</taxon>
        <taxon>Papaveraceae</taxon>
        <taxon>Papaveroideae</taxon>
        <taxon>Papaver</taxon>
    </lineage>
</organism>
<evidence type="ECO:0000256" key="1">
    <source>
        <dbReference type="ARBA" id="ARBA00022723"/>
    </source>
</evidence>
<proteinExistence type="inferred from homology"/>
<evidence type="ECO:0000256" key="7">
    <source>
        <dbReference type="ARBA" id="ARBA00024019"/>
    </source>
</evidence>
<evidence type="ECO:0000313" key="11">
    <source>
        <dbReference type="EMBL" id="KAI3910558.1"/>
    </source>
</evidence>
<evidence type="ECO:0000256" key="5">
    <source>
        <dbReference type="ARBA" id="ARBA00023125"/>
    </source>
</evidence>
<dbReference type="SUPFAM" id="SSF57716">
    <property type="entry name" value="Glucocorticoid receptor-like (DNA-binding domain)"/>
    <property type="match status" value="1"/>
</dbReference>
<dbReference type="InterPro" id="IPR000679">
    <property type="entry name" value="Znf_GATA"/>
</dbReference>
<keyword evidence="3" id="KW-0862">Zinc</keyword>
<dbReference type="Proteomes" id="UP001202328">
    <property type="component" value="Unassembled WGS sequence"/>
</dbReference>
<keyword evidence="4" id="KW-0805">Transcription regulation</keyword>
<evidence type="ECO:0000259" key="10">
    <source>
        <dbReference type="PROSITE" id="PS50114"/>
    </source>
</evidence>
<keyword evidence="2 8" id="KW-0863">Zinc-finger</keyword>
<comment type="similarity">
    <text evidence="7">Belongs to the type IV zinc-finger family. Class B subfamily.</text>
</comment>
<dbReference type="GO" id="GO:0043565">
    <property type="term" value="F:sequence-specific DNA binding"/>
    <property type="evidence" value="ECO:0007669"/>
    <property type="project" value="InterPro"/>
</dbReference>
<dbReference type="PROSITE" id="PS50114">
    <property type="entry name" value="GATA_ZN_FINGER_2"/>
    <property type="match status" value="1"/>
</dbReference>
<dbReference type="PANTHER" id="PTHR46813">
    <property type="entry name" value="GATA TRANSCRIPTION FACTOR 18"/>
    <property type="match status" value="1"/>
</dbReference>
<keyword evidence="12" id="KW-1185">Reference proteome</keyword>
<dbReference type="Pfam" id="PF00320">
    <property type="entry name" value="GATA"/>
    <property type="match status" value="1"/>
</dbReference>
<dbReference type="GO" id="GO:0008270">
    <property type="term" value="F:zinc ion binding"/>
    <property type="evidence" value="ECO:0007669"/>
    <property type="project" value="UniProtKB-KW"/>
</dbReference>
<sequence length="267" mass="29697">MAFKPYNKTTLNSRPIMGNSNLLIRTIDQSIIRDHLNSVPNKRQVVALINSAADNNHVTAHHQQSKFSNVSSPKAIRDIDLNSIPVNDDDVSDSSASTPPRSLETILKNISGQETKRPKLNNAGWRTRSSHNNHFPALNNNINNVRYFGLTNRATNTRGGGGGISLLSNSMMRNHFSDSALGENFFLMNYPNRSTMSSVAIFGVRMSGPNPPSAPKRCQWCFTTYTPLWRNGPHGLKTLCNACGIRFFKEQKKVKAGFIKKLNGDRI</sequence>
<keyword evidence="5" id="KW-0238">DNA-binding</keyword>
<evidence type="ECO:0000313" key="12">
    <source>
        <dbReference type="Proteomes" id="UP001202328"/>
    </source>
</evidence>
<reference evidence="11" key="1">
    <citation type="submission" date="2022-04" db="EMBL/GenBank/DDBJ databases">
        <title>A functionally conserved STORR gene fusion in Papaver species that diverged 16.8 million years ago.</title>
        <authorList>
            <person name="Catania T."/>
        </authorList>
    </citation>
    <scope>NUCLEOTIDE SEQUENCE</scope>
    <source>
        <strain evidence="11">S-188037</strain>
    </source>
</reference>
<evidence type="ECO:0000256" key="3">
    <source>
        <dbReference type="ARBA" id="ARBA00022833"/>
    </source>
</evidence>
<evidence type="ECO:0000256" key="6">
    <source>
        <dbReference type="ARBA" id="ARBA00023163"/>
    </source>
</evidence>
<dbReference type="EMBL" id="JAJJMB010010184">
    <property type="protein sequence ID" value="KAI3910558.1"/>
    <property type="molecule type" value="Genomic_DNA"/>
</dbReference>
<feature type="region of interest" description="Disordered" evidence="9">
    <location>
        <begin position="82"/>
        <end position="101"/>
    </location>
</feature>
<keyword evidence="1" id="KW-0479">Metal-binding</keyword>
<evidence type="ECO:0000256" key="4">
    <source>
        <dbReference type="ARBA" id="ARBA00023015"/>
    </source>
</evidence>
<dbReference type="PANTHER" id="PTHR46813:SF16">
    <property type="entry name" value="GATA TRANSCRIPTION FACTOR 18"/>
    <property type="match status" value="1"/>
</dbReference>
<evidence type="ECO:0000256" key="8">
    <source>
        <dbReference type="PROSITE-ProRule" id="PRU00094"/>
    </source>
</evidence>
<name>A0AAD4SJE4_9MAGN</name>
<dbReference type="InterPro" id="IPR013088">
    <property type="entry name" value="Znf_NHR/GATA"/>
</dbReference>
<evidence type="ECO:0000256" key="9">
    <source>
        <dbReference type="SAM" id="MobiDB-lite"/>
    </source>
</evidence>
<keyword evidence="6" id="KW-0804">Transcription</keyword>
<dbReference type="SMART" id="SM00401">
    <property type="entry name" value="ZnF_GATA"/>
    <property type="match status" value="1"/>
</dbReference>
<dbReference type="GO" id="GO:0006355">
    <property type="term" value="P:regulation of DNA-templated transcription"/>
    <property type="evidence" value="ECO:0007669"/>
    <property type="project" value="InterPro"/>
</dbReference>
<comment type="caution">
    <text evidence="11">The sequence shown here is derived from an EMBL/GenBank/DDBJ whole genome shotgun (WGS) entry which is preliminary data.</text>
</comment>
<dbReference type="CDD" id="cd00202">
    <property type="entry name" value="ZnF_GATA"/>
    <property type="match status" value="1"/>
</dbReference>
<evidence type="ECO:0000256" key="2">
    <source>
        <dbReference type="ARBA" id="ARBA00022771"/>
    </source>
</evidence>
<protein>
    <recommendedName>
        <fullName evidence="10">GATA-type domain-containing protein</fullName>
    </recommendedName>
</protein>
<accession>A0AAD4SJE4</accession>
<gene>
    <name evidence="11" type="ORF">MKW98_027840</name>
</gene>
<dbReference type="AlphaFoldDB" id="A0AAD4SJE4"/>
<dbReference type="Gene3D" id="3.30.50.10">
    <property type="entry name" value="Erythroid Transcription Factor GATA-1, subunit A"/>
    <property type="match status" value="1"/>
</dbReference>
<feature type="domain" description="GATA-type" evidence="10">
    <location>
        <begin position="212"/>
        <end position="245"/>
    </location>
</feature>